<dbReference type="SUPFAM" id="SSF52540">
    <property type="entry name" value="P-loop containing nucleoside triphosphate hydrolases"/>
    <property type="match status" value="2"/>
</dbReference>
<dbReference type="GO" id="GO:0006605">
    <property type="term" value="P:protein targeting"/>
    <property type="evidence" value="ECO:0007669"/>
    <property type="project" value="UniProtKB-UniRule"/>
</dbReference>
<feature type="binding site" evidence="12">
    <location>
        <position position="509"/>
    </location>
    <ligand>
        <name>ATP</name>
        <dbReference type="ChEBI" id="CHEBI:30616"/>
    </ligand>
</feature>
<accession>A0AA48HY65</accession>
<dbReference type="Pfam" id="PF07516">
    <property type="entry name" value="SecA_SW"/>
    <property type="match status" value="1"/>
</dbReference>
<dbReference type="EC" id="7.4.2.8" evidence="12"/>
<evidence type="ECO:0000259" key="14">
    <source>
        <dbReference type="PROSITE" id="PS51192"/>
    </source>
</evidence>
<keyword evidence="4 12" id="KW-1003">Cell membrane</keyword>
<evidence type="ECO:0000256" key="2">
    <source>
        <dbReference type="ARBA" id="ARBA00007650"/>
    </source>
</evidence>
<keyword evidence="10 12" id="KW-0811">Translocation</keyword>
<evidence type="ECO:0000256" key="10">
    <source>
        <dbReference type="ARBA" id="ARBA00023010"/>
    </source>
</evidence>
<dbReference type="PROSITE" id="PS51192">
    <property type="entry name" value="HELICASE_ATP_BIND_1"/>
    <property type="match status" value="1"/>
</dbReference>
<comment type="subunit">
    <text evidence="12">Monomer and homodimer. Part of the essential Sec protein translocation apparatus which comprises SecA, SecYEG and auxiliary proteins SecDF. Other proteins may also be involved.</text>
</comment>
<evidence type="ECO:0000256" key="5">
    <source>
        <dbReference type="ARBA" id="ARBA00022490"/>
    </source>
</evidence>
<keyword evidence="8 12" id="KW-0653">Protein transport</keyword>
<dbReference type="Gene3D" id="3.40.50.300">
    <property type="entry name" value="P-loop containing nucleotide triphosphate hydrolases"/>
    <property type="match status" value="2"/>
</dbReference>
<comment type="function">
    <text evidence="12">Part of the Sec protein translocase complex. Interacts with the SecYEG preprotein conducting channel. Has a central role in coupling the hydrolysis of ATP to the transfer of proteins into and across the cell membrane, serving as an ATP-driven molecular motor driving the stepwise translocation of polypeptide chains across the membrane.</text>
</comment>
<feature type="domain" description="Helicase ATP-binding" evidence="14">
    <location>
        <begin position="87"/>
        <end position="225"/>
    </location>
</feature>
<proteinExistence type="inferred from homology"/>
<dbReference type="InterPro" id="IPR036670">
    <property type="entry name" value="SecA_X-link_sf"/>
</dbReference>
<dbReference type="InterPro" id="IPR014018">
    <property type="entry name" value="SecA_motor_DEAD"/>
</dbReference>
<dbReference type="GO" id="GO:0005886">
    <property type="term" value="C:plasma membrane"/>
    <property type="evidence" value="ECO:0007669"/>
    <property type="project" value="UniProtKB-SubCell"/>
</dbReference>
<dbReference type="InterPro" id="IPR011116">
    <property type="entry name" value="SecA_Wing/Scaffold"/>
</dbReference>
<dbReference type="GO" id="GO:0005524">
    <property type="term" value="F:ATP binding"/>
    <property type="evidence" value="ECO:0007669"/>
    <property type="project" value="UniProtKB-UniRule"/>
</dbReference>
<dbReference type="PANTHER" id="PTHR30612:SF0">
    <property type="entry name" value="CHLOROPLAST PROTEIN-TRANSPORTING ATPASE"/>
    <property type="match status" value="1"/>
</dbReference>
<evidence type="ECO:0000313" key="16">
    <source>
        <dbReference type="EMBL" id="BED91881.1"/>
    </source>
</evidence>
<dbReference type="GO" id="GO:0008564">
    <property type="term" value="F:protein-exporting ATPase activity"/>
    <property type="evidence" value="ECO:0007669"/>
    <property type="project" value="UniProtKB-EC"/>
</dbReference>
<dbReference type="CDD" id="cd17928">
    <property type="entry name" value="DEXDc_SecA"/>
    <property type="match status" value="1"/>
</dbReference>
<dbReference type="GO" id="GO:0043952">
    <property type="term" value="P:protein transport by the Sec complex"/>
    <property type="evidence" value="ECO:0007669"/>
    <property type="project" value="UniProtKB-ARBA"/>
</dbReference>
<dbReference type="Pfam" id="PF07517">
    <property type="entry name" value="SecA_DEAD"/>
    <property type="match status" value="1"/>
</dbReference>
<dbReference type="InterPro" id="IPR011130">
    <property type="entry name" value="SecA_preprotein_X-link_dom"/>
</dbReference>
<dbReference type="SMART" id="SM00958">
    <property type="entry name" value="SecA_PP_bind"/>
    <property type="match status" value="1"/>
</dbReference>
<dbReference type="GO" id="GO:0005829">
    <property type="term" value="C:cytosol"/>
    <property type="evidence" value="ECO:0007669"/>
    <property type="project" value="TreeGrafter"/>
</dbReference>
<comment type="similarity">
    <text evidence="2 12 13">Belongs to the SecA family.</text>
</comment>
<gene>
    <name evidence="12" type="primary">secA</name>
    <name evidence="16" type="ORF">CfP315_0423</name>
</gene>
<dbReference type="PROSITE" id="PS01312">
    <property type="entry name" value="SECA"/>
    <property type="match status" value="1"/>
</dbReference>
<dbReference type="PANTHER" id="PTHR30612">
    <property type="entry name" value="SECA INNER MEMBRANE COMPONENT OF SEC PROTEIN SECRETION SYSTEM"/>
    <property type="match status" value="1"/>
</dbReference>
<dbReference type="Pfam" id="PF01043">
    <property type="entry name" value="SecA_PP_bind"/>
    <property type="match status" value="1"/>
</dbReference>
<evidence type="ECO:0000256" key="4">
    <source>
        <dbReference type="ARBA" id="ARBA00022475"/>
    </source>
</evidence>
<dbReference type="FunFam" id="3.90.1440.10:FF:000002">
    <property type="entry name" value="Protein translocase subunit SecA"/>
    <property type="match status" value="1"/>
</dbReference>
<dbReference type="SMART" id="SM00957">
    <property type="entry name" value="SecA_DEAD"/>
    <property type="match status" value="1"/>
</dbReference>
<dbReference type="InterPro" id="IPR044722">
    <property type="entry name" value="SecA_SF2_C"/>
</dbReference>
<evidence type="ECO:0000256" key="3">
    <source>
        <dbReference type="ARBA" id="ARBA00022448"/>
    </source>
</evidence>
<evidence type="ECO:0000256" key="12">
    <source>
        <dbReference type="HAMAP-Rule" id="MF_01382"/>
    </source>
</evidence>
<dbReference type="InterPro" id="IPR027417">
    <property type="entry name" value="P-loop_NTPase"/>
</dbReference>
<feature type="binding site" evidence="12">
    <location>
        <position position="85"/>
    </location>
    <ligand>
        <name>ATP</name>
        <dbReference type="ChEBI" id="CHEBI:30616"/>
    </ligand>
</feature>
<dbReference type="PROSITE" id="PS51196">
    <property type="entry name" value="SECA_MOTOR_DEAD"/>
    <property type="match status" value="1"/>
</dbReference>
<protein>
    <recommendedName>
        <fullName evidence="12 13">Protein translocase subunit SecA</fullName>
        <ecNumber evidence="12">7.4.2.8</ecNumber>
    </recommendedName>
</protein>
<dbReference type="Gene3D" id="1.10.3060.10">
    <property type="entry name" value="Helical scaffold and wing domains of SecA"/>
    <property type="match status" value="1"/>
</dbReference>
<dbReference type="EMBL" id="AP027924">
    <property type="protein sequence ID" value="BED91881.1"/>
    <property type="molecule type" value="Genomic_DNA"/>
</dbReference>
<keyword evidence="7 12" id="KW-0067">ATP-binding</keyword>
<dbReference type="KEGG" id="ips:CfP315_0423"/>
<dbReference type="GO" id="GO:0031522">
    <property type="term" value="C:cell envelope Sec protein transport complex"/>
    <property type="evidence" value="ECO:0007669"/>
    <property type="project" value="TreeGrafter"/>
</dbReference>
<keyword evidence="11 12" id="KW-0472">Membrane</keyword>
<reference evidence="16" key="1">
    <citation type="journal article" date="2023" name="ISME J.">
        <title>Emergence of putative energy parasites within Clostridia revealed by genome analysis of a novel endosymbiotic clade.</title>
        <authorList>
            <person name="Takahashi K."/>
            <person name="Kuwahara H."/>
            <person name="Horikawa Y."/>
            <person name="Izawa K."/>
            <person name="Kato D."/>
            <person name="Inagaki T."/>
            <person name="Yuki M."/>
            <person name="Ohkuma M."/>
            <person name="Hongoh Y."/>
        </authorList>
    </citation>
    <scope>NUCLEOTIDE SEQUENCE</scope>
    <source>
        <strain evidence="16">CfP3-15</strain>
    </source>
</reference>
<keyword evidence="5 12" id="KW-0963">Cytoplasm</keyword>
<keyword evidence="6 12" id="KW-0547">Nucleotide-binding</keyword>
<evidence type="ECO:0000256" key="8">
    <source>
        <dbReference type="ARBA" id="ARBA00022927"/>
    </source>
</evidence>
<dbReference type="HAMAP" id="MF_01382">
    <property type="entry name" value="SecA"/>
    <property type="match status" value="1"/>
</dbReference>
<dbReference type="InterPro" id="IPR011115">
    <property type="entry name" value="SecA_DEAD"/>
</dbReference>
<dbReference type="NCBIfam" id="NF009538">
    <property type="entry name" value="PRK12904.1"/>
    <property type="match status" value="1"/>
</dbReference>
<dbReference type="GO" id="GO:0017038">
    <property type="term" value="P:protein import"/>
    <property type="evidence" value="ECO:0007669"/>
    <property type="project" value="InterPro"/>
</dbReference>
<evidence type="ECO:0000256" key="11">
    <source>
        <dbReference type="ARBA" id="ARBA00023136"/>
    </source>
</evidence>
<dbReference type="PRINTS" id="PR00906">
    <property type="entry name" value="SECA"/>
</dbReference>
<dbReference type="CDD" id="cd18803">
    <property type="entry name" value="SF2_C_secA"/>
    <property type="match status" value="1"/>
</dbReference>
<dbReference type="SUPFAM" id="SSF81886">
    <property type="entry name" value="Helical scaffold and wing domains of SecA"/>
    <property type="match status" value="1"/>
</dbReference>
<dbReference type="Proteomes" id="UP001337580">
    <property type="component" value="Chromosome"/>
</dbReference>
<name>A0AA48HY65_9FIRM</name>
<comment type="subcellular location">
    <subcellularLocation>
        <location evidence="12">Cell membrane</location>
        <topology evidence="12">Peripheral membrane protein</topology>
        <orientation evidence="12">Cytoplasmic side</orientation>
    </subcellularLocation>
    <subcellularLocation>
        <location evidence="12">Cytoplasm</location>
    </subcellularLocation>
    <subcellularLocation>
        <location evidence="1">Membrane</location>
        <topology evidence="1">Peripheral membrane protein</topology>
    </subcellularLocation>
    <text evidence="12">Distribution is 50-50.</text>
</comment>
<evidence type="ECO:0000256" key="13">
    <source>
        <dbReference type="RuleBase" id="RU003874"/>
    </source>
</evidence>
<dbReference type="FunFam" id="3.40.50.300:FF:000113">
    <property type="entry name" value="Preprotein translocase subunit SecA"/>
    <property type="match status" value="1"/>
</dbReference>
<evidence type="ECO:0000256" key="7">
    <source>
        <dbReference type="ARBA" id="ARBA00022840"/>
    </source>
</evidence>
<dbReference type="SUPFAM" id="SSF81767">
    <property type="entry name" value="Pre-protein crosslinking domain of SecA"/>
    <property type="match status" value="1"/>
</dbReference>
<evidence type="ECO:0000256" key="6">
    <source>
        <dbReference type="ARBA" id="ARBA00022741"/>
    </source>
</evidence>
<dbReference type="AlphaFoldDB" id="A0AA48HY65"/>
<evidence type="ECO:0000256" key="9">
    <source>
        <dbReference type="ARBA" id="ARBA00022967"/>
    </source>
</evidence>
<dbReference type="InterPro" id="IPR020937">
    <property type="entry name" value="SecA_CS"/>
</dbReference>
<feature type="binding site" evidence="12">
    <location>
        <begin position="103"/>
        <end position="107"/>
    </location>
    <ligand>
        <name>ATP</name>
        <dbReference type="ChEBI" id="CHEBI:30616"/>
    </ligand>
</feature>
<dbReference type="InterPro" id="IPR014001">
    <property type="entry name" value="Helicase_ATP-bd"/>
</dbReference>
<evidence type="ECO:0000256" key="1">
    <source>
        <dbReference type="ARBA" id="ARBA00004170"/>
    </source>
</evidence>
<evidence type="ECO:0000259" key="15">
    <source>
        <dbReference type="PROSITE" id="PS51196"/>
    </source>
</evidence>
<comment type="catalytic activity">
    <reaction evidence="12">
        <text>ATP + H2O + cellular proteinSide 1 = ADP + phosphate + cellular proteinSide 2.</text>
        <dbReference type="EC" id="7.4.2.8"/>
    </reaction>
</comment>
<feature type="domain" description="SecA family profile" evidence="15">
    <location>
        <begin position="1"/>
        <end position="644"/>
    </location>
</feature>
<organism evidence="16">
    <name type="scientific">Candidatus Improbicoccus pseudotrichonymphae</name>
    <dbReference type="NCBI Taxonomy" id="3033792"/>
    <lineage>
        <taxon>Bacteria</taxon>
        <taxon>Bacillati</taxon>
        <taxon>Bacillota</taxon>
        <taxon>Clostridia</taxon>
        <taxon>Candidatus Improbicoccus</taxon>
    </lineage>
</organism>
<dbReference type="Gene3D" id="3.90.1440.10">
    <property type="entry name" value="SecA, preprotein cross-linking domain"/>
    <property type="match status" value="1"/>
</dbReference>
<dbReference type="Pfam" id="PF21090">
    <property type="entry name" value="P-loop_SecA"/>
    <property type="match status" value="1"/>
</dbReference>
<dbReference type="NCBIfam" id="TIGR00963">
    <property type="entry name" value="secA"/>
    <property type="match status" value="1"/>
</dbReference>
<keyword evidence="3 12" id="KW-0813">Transport</keyword>
<sequence>MDLLKIFFGNYSKRELRRIDPIVKNVLNLEQKYLNMSDEELVSQTGVLKNKIEGGIKLDEILPDAFAVCREASDRILGMRHYPVQIIAGIALHQGRIAEMRTGEGKTLMATLPAYLNALTGLGVHIVTVNDYLAKRDANVMGKVYGFLNLKTGLINHDMNKSARKNSYDCDITYATNNELGFDYLRDNMVSKKEYRVQRGQNFAIIDEVDSILIDEARTPLIISGEGDKSTELYSVVDKFVRGLRAITVTEINAKEDNDEEFSDYDYVIDEKAKTATLTPKGVEKSEVYFKLQSLTDPENITLQHHINQAIKAHGTMKRDIDYVVQNGKVMIVDEFTGRIMHGRRYNEGLHQALEAKESVNVEKESKTLASITFQNYFRLYSKLSGMTGTGITEEDEFREIYKLDTIAIPPNKPVVRKDMPDVIYKTERGKFSAIIKEIEEANAKGQPVLVGTSSIEKSEILSSLLKSKGIKHEVLNAKYHEKEAEIIAQAGQKSAITIATNMAGRGTDIILGGNAEYKAKAELRRTGMSPEMILEACDVSLTDDQEIINARLLYTKLLREYKEELKKFGDEVREAGGLYIIGTERHESRRIDNQLRGRSGRQGDPGQSKFFLSLEDDLMRIFGGERLNRIMTRFNYDEDTPLEAGILSRIIESAQKKVEMRNFASRKSVLQFDDVLNRQREIVYSQRNQVLDGADIHNQIQKIIASTVRKVVGRYLLLADDKKNWNLEGLRDYYVGWVLNENDLKFDEEELSKQTIQNITDIITEKSLMYYAEQEKLLGEDKLKENERRILIGSVDKNWMDHMDNMEELKRGINLRAYAQRDPVVDYRLEGFDMFDEMIDSIKEEVVKSLLLFRLKITQDAFEGFQTFLDCVRNVRNKNLSNNTDV</sequence>
<dbReference type="InterPro" id="IPR000185">
    <property type="entry name" value="SecA"/>
</dbReference>
<dbReference type="InterPro" id="IPR036266">
    <property type="entry name" value="SecA_Wing/Scaffold_sf"/>
</dbReference>
<keyword evidence="9 12" id="KW-1278">Translocase</keyword>
<dbReference type="GO" id="GO:0065002">
    <property type="term" value="P:intracellular protein transmembrane transport"/>
    <property type="evidence" value="ECO:0007669"/>
    <property type="project" value="UniProtKB-UniRule"/>
</dbReference>